<keyword evidence="4 7" id="KW-0812">Transmembrane</keyword>
<dbReference type="EMBL" id="BAAAYU010000001">
    <property type="protein sequence ID" value="GAA3628400.1"/>
    <property type="molecule type" value="Genomic_DNA"/>
</dbReference>
<dbReference type="PANTHER" id="PTHR43163:SF9">
    <property type="entry name" value="ABC TRANSPORTER PERMEASE PROTEIN"/>
    <property type="match status" value="1"/>
</dbReference>
<feature type="transmembrane region" description="Helical" evidence="7">
    <location>
        <begin position="233"/>
        <end position="252"/>
    </location>
</feature>
<dbReference type="Pfam" id="PF00528">
    <property type="entry name" value="BPD_transp_1"/>
    <property type="match status" value="1"/>
</dbReference>
<evidence type="ECO:0000259" key="8">
    <source>
        <dbReference type="PROSITE" id="PS50928"/>
    </source>
</evidence>
<keyword evidence="5 7" id="KW-1133">Transmembrane helix</keyword>
<organism evidence="9 10">
    <name type="scientific">Microbacterium awajiense</name>
    <dbReference type="NCBI Taxonomy" id="415214"/>
    <lineage>
        <taxon>Bacteria</taxon>
        <taxon>Bacillati</taxon>
        <taxon>Actinomycetota</taxon>
        <taxon>Actinomycetes</taxon>
        <taxon>Micrococcales</taxon>
        <taxon>Microbacteriaceae</taxon>
        <taxon>Microbacterium</taxon>
    </lineage>
</organism>
<dbReference type="RefSeq" id="WP_344736656.1">
    <property type="nucleotide sequence ID" value="NZ_BAAAYU010000001.1"/>
</dbReference>
<feature type="transmembrane region" description="Helical" evidence="7">
    <location>
        <begin position="288"/>
        <end position="309"/>
    </location>
</feature>
<evidence type="ECO:0000256" key="2">
    <source>
        <dbReference type="ARBA" id="ARBA00022448"/>
    </source>
</evidence>
<evidence type="ECO:0000313" key="10">
    <source>
        <dbReference type="Proteomes" id="UP001501697"/>
    </source>
</evidence>
<evidence type="ECO:0000256" key="5">
    <source>
        <dbReference type="ARBA" id="ARBA00022989"/>
    </source>
</evidence>
<dbReference type="CDD" id="cd06261">
    <property type="entry name" value="TM_PBP2"/>
    <property type="match status" value="1"/>
</dbReference>
<evidence type="ECO:0000256" key="3">
    <source>
        <dbReference type="ARBA" id="ARBA00022475"/>
    </source>
</evidence>
<keyword evidence="10" id="KW-1185">Reference proteome</keyword>
<name>A0ABP7AB67_9MICO</name>
<evidence type="ECO:0000256" key="7">
    <source>
        <dbReference type="RuleBase" id="RU363032"/>
    </source>
</evidence>
<dbReference type="Gene3D" id="1.10.3720.10">
    <property type="entry name" value="MetI-like"/>
    <property type="match status" value="1"/>
</dbReference>
<comment type="subcellular location">
    <subcellularLocation>
        <location evidence="1 7">Cell membrane</location>
        <topology evidence="1 7">Multi-pass membrane protein</topology>
    </subcellularLocation>
</comment>
<gene>
    <name evidence="9" type="ORF">GCM10022200_08630</name>
</gene>
<dbReference type="Proteomes" id="UP001501697">
    <property type="component" value="Unassembled WGS sequence"/>
</dbReference>
<feature type="transmembrane region" description="Helical" evidence="7">
    <location>
        <begin position="259"/>
        <end position="276"/>
    </location>
</feature>
<dbReference type="PROSITE" id="PS50928">
    <property type="entry name" value="ABC_TM1"/>
    <property type="match status" value="1"/>
</dbReference>
<feature type="domain" description="ABC transmembrane type-1" evidence="8">
    <location>
        <begin position="102"/>
        <end position="505"/>
    </location>
</feature>
<feature type="transmembrane region" description="Helical" evidence="7">
    <location>
        <begin position="316"/>
        <end position="334"/>
    </location>
</feature>
<comment type="caution">
    <text evidence="9">The sequence shown here is derived from an EMBL/GenBank/DDBJ whole genome shotgun (WGS) entry which is preliminary data.</text>
</comment>
<feature type="transmembrane region" description="Helical" evidence="7">
    <location>
        <begin position="137"/>
        <end position="157"/>
    </location>
</feature>
<keyword evidence="2 7" id="KW-0813">Transport</keyword>
<reference evidence="10" key="1">
    <citation type="journal article" date="2019" name="Int. J. Syst. Evol. Microbiol.">
        <title>The Global Catalogue of Microorganisms (GCM) 10K type strain sequencing project: providing services to taxonomists for standard genome sequencing and annotation.</title>
        <authorList>
            <consortium name="The Broad Institute Genomics Platform"/>
            <consortium name="The Broad Institute Genome Sequencing Center for Infectious Disease"/>
            <person name="Wu L."/>
            <person name="Ma J."/>
        </authorList>
    </citation>
    <scope>NUCLEOTIDE SEQUENCE [LARGE SCALE GENOMIC DNA]</scope>
    <source>
        <strain evidence="10">JCM 16544</strain>
    </source>
</reference>
<keyword evidence="3" id="KW-1003">Cell membrane</keyword>
<feature type="transmembrane region" description="Helical" evidence="7">
    <location>
        <begin position="484"/>
        <end position="505"/>
    </location>
</feature>
<proteinExistence type="inferred from homology"/>
<dbReference type="InterPro" id="IPR000515">
    <property type="entry name" value="MetI-like"/>
</dbReference>
<sequence length="515" mass="55589">MLSFVARRLVATLLVLLVASFVVYVLTANAGDPLLELRGSRDPDAQAKIANLTEKLDLETPPVLRYFKWLGGAAGCLIGQCDLGISVARGELPVTEVIATAMGSTLQLITAATILAILFGVAIGMTTALRQYSGYDYTVTFATFVFYSLPVFWVAVLLKQYGAIAFNQFLGNPVIPWWMPIVLGLVGGFVFMAIVGGSLSTRIKTFVFTGLATGILVALLAITDWFAQPSIGIVGVALFSMGNALIVASLTSGLRDRKALTAFGLAAVVAPVALYYPLQYLFFFGNAWWTIAITVVILAAIGVVVGWFFGGDRKPYLARIVGLAAALGTIPLVFDQMFQRWSTYESIIPLSSGVISTIGASTPAIDRTDDYWLQMLDSLTHMILPTLTLMIISLAAYTRYSRASLLEVMNQDYVRTARAKGLSERIVVTRHAFRNAMIPIATIIAFDFGGLIGGAVITETVFAWKGMGAVFSDALRAIDVNLMMGFFLVTGTLAVIFNIIADLLYSALDPRIRVS</sequence>
<evidence type="ECO:0000256" key="4">
    <source>
        <dbReference type="ARBA" id="ARBA00022692"/>
    </source>
</evidence>
<evidence type="ECO:0000313" key="9">
    <source>
        <dbReference type="EMBL" id="GAA3628400.1"/>
    </source>
</evidence>
<accession>A0ABP7AB67</accession>
<dbReference type="PANTHER" id="PTHR43163">
    <property type="entry name" value="DIPEPTIDE TRANSPORT SYSTEM PERMEASE PROTEIN DPPB-RELATED"/>
    <property type="match status" value="1"/>
</dbReference>
<feature type="transmembrane region" description="Helical" evidence="7">
    <location>
        <begin position="440"/>
        <end position="464"/>
    </location>
</feature>
<feature type="transmembrane region" description="Helical" evidence="7">
    <location>
        <begin position="379"/>
        <end position="397"/>
    </location>
</feature>
<dbReference type="SUPFAM" id="SSF161098">
    <property type="entry name" value="MetI-like"/>
    <property type="match status" value="1"/>
</dbReference>
<dbReference type="InterPro" id="IPR035906">
    <property type="entry name" value="MetI-like_sf"/>
</dbReference>
<keyword evidence="6 7" id="KW-0472">Membrane</keyword>
<feature type="transmembrane region" description="Helical" evidence="7">
    <location>
        <begin position="106"/>
        <end position="125"/>
    </location>
</feature>
<evidence type="ECO:0000256" key="1">
    <source>
        <dbReference type="ARBA" id="ARBA00004651"/>
    </source>
</evidence>
<comment type="similarity">
    <text evidence="7">Belongs to the binding-protein-dependent transport system permease family.</text>
</comment>
<evidence type="ECO:0000256" key="6">
    <source>
        <dbReference type="ARBA" id="ARBA00023136"/>
    </source>
</evidence>
<feature type="transmembrane region" description="Helical" evidence="7">
    <location>
        <begin position="177"/>
        <end position="199"/>
    </location>
</feature>
<feature type="transmembrane region" description="Helical" evidence="7">
    <location>
        <begin position="206"/>
        <end position="227"/>
    </location>
</feature>
<protein>
    <recommendedName>
        <fullName evidence="8">ABC transmembrane type-1 domain-containing protein</fullName>
    </recommendedName>
</protein>